<evidence type="ECO:0000313" key="3">
    <source>
        <dbReference type="Proteomes" id="UP000585050"/>
    </source>
</evidence>
<dbReference type="EMBL" id="JABAIL010000012">
    <property type="protein sequence ID" value="NLR94424.1"/>
    <property type="molecule type" value="Genomic_DNA"/>
</dbReference>
<accession>A0A7X8SQ94</accession>
<comment type="caution">
    <text evidence="2">The sequence shown here is derived from an EMBL/GenBank/DDBJ whole genome shotgun (WGS) entry which is preliminary data.</text>
</comment>
<name>A0A7X8SQ94_9BACT</name>
<sequence>MINQVLPATINNEYKGHKLALYVFYLITVMTVGRSLVHMFATDGGAQSIATIPLDSYSTPAAQTVILIFALWGLSQLTMGVFYVIIIFRYKSLIPLMYIFLFIEYAMRLVMMYMKPIITEETAPGATGNYIFIPLSIVMFILSMRKRS</sequence>
<feature type="transmembrane region" description="Helical" evidence="1">
    <location>
        <begin position="21"/>
        <end position="41"/>
    </location>
</feature>
<feature type="transmembrane region" description="Helical" evidence="1">
    <location>
        <begin position="126"/>
        <end position="144"/>
    </location>
</feature>
<keyword evidence="1" id="KW-0472">Membrane</keyword>
<evidence type="ECO:0000313" key="2">
    <source>
        <dbReference type="EMBL" id="NLR94424.1"/>
    </source>
</evidence>
<feature type="transmembrane region" description="Helical" evidence="1">
    <location>
        <begin position="93"/>
        <end position="114"/>
    </location>
</feature>
<reference evidence="2 3" key="1">
    <citation type="submission" date="2020-04" db="EMBL/GenBank/DDBJ databases">
        <title>Flammeovirga sp. SR4, a novel species isolated from seawater.</title>
        <authorList>
            <person name="Wang X."/>
        </authorList>
    </citation>
    <scope>NUCLEOTIDE SEQUENCE [LARGE SCALE GENOMIC DNA]</scope>
    <source>
        <strain evidence="2 3">SR4</strain>
    </source>
</reference>
<proteinExistence type="predicted"/>
<keyword evidence="1" id="KW-0812">Transmembrane</keyword>
<dbReference type="Proteomes" id="UP000585050">
    <property type="component" value="Unassembled WGS sequence"/>
</dbReference>
<dbReference type="RefSeq" id="WP_168885135.1">
    <property type="nucleotide sequence ID" value="NZ_JABAIL010000012.1"/>
</dbReference>
<evidence type="ECO:0000256" key="1">
    <source>
        <dbReference type="SAM" id="Phobius"/>
    </source>
</evidence>
<keyword evidence="1" id="KW-1133">Transmembrane helix</keyword>
<keyword evidence="3" id="KW-1185">Reference proteome</keyword>
<protein>
    <submittedName>
        <fullName evidence="2">Uncharacterized protein</fullName>
    </submittedName>
</protein>
<gene>
    <name evidence="2" type="ORF">HGP29_24685</name>
</gene>
<organism evidence="2 3">
    <name type="scientific">Flammeovirga agarivorans</name>
    <dbReference type="NCBI Taxonomy" id="2726742"/>
    <lineage>
        <taxon>Bacteria</taxon>
        <taxon>Pseudomonadati</taxon>
        <taxon>Bacteroidota</taxon>
        <taxon>Cytophagia</taxon>
        <taxon>Cytophagales</taxon>
        <taxon>Flammeovirgaceae</taxon>
        <taxon>Flammeovirga</taxon>
    </lineage>
</organism>
<dbReference type="AlphaFoldDB" id="A0A7X8SQ94"/>
<feature type="transmembrane region" description="Helical" evidence="1">
    <location>
        <begin position="61"/>
        <end position="86"/>
    </location>
</feature>